<dbReference type="PANTHER" id="PTHR33121">
    <property type="entry name" value="CYCLIC DI-GMP PHOSPHODIESTERASE PDEF"/>
    <property type="match status" value="1"/>
</dbReference>
<dbReference type="PANTHER" id="PTHR33121:SF79">
    <property type="entry name" value="CYCLIC DI-GMP PHOSPHODIESTERASE PDED-RELATED"/>
    <property type="match status" value="1"/>
</dbReference>
<keyword evidence="4" id="KW-1185">Reference proteome</keyword>
<dbReference type="InterPro" id="IPR019734">
    <property type="entry name" value="TPR_rpt"/>
</dbReference>
<feature type="domain" description="GGDEF" evidence="2">
    <location>
        <begin position="168"/>
        <end position="313"/>
    </location>
</feature>
<gene>
    <name evidence="3" type="ORF">SAMN05660653_01401</name>
</gene>
<dbReference type="InterPro" id="IPR029787">
    <property type="entry name" value="Nucleotide_cyclase"/>
</dbReference>
<dbReference type="Pfam" id="PF00990">
    <property type="entry name" value="GGDEF"/>
    <property type="match status" value="1"/>
</dbReference>
<dbReference type="SUPFAM" id="SSF55073">
    <property type="entry name" value="Nucleotide cyclase"/>
    <property type="match status" value="1"/>
</dbReference>
<dbReference type="CDD" id="cd01949">
    <property type="entry name" value="GGDEF"/>
    <property type="match status" value="1"/>
</dbReference>
<dbReference type="InterPro" id="IPR011990">
    <property type="entry name" value="TPR-like_helical_dom_sf"/>
</dbReference>
<dbReference type="SMART" id="SM00267">
    <property type="entry name" value="GGDEF"/>
    <property type="match status" value="1"/>
</dbReference>
<evidence type="ECO:0000313" key="4">
    <source>
        <dbReference type="Proteomes" id="UP000198771"/>
    </source>
</evidence>
<feature type="repeat" description="TPR" evidence="1">
    <location>
        <begin position="616"/>
        <end position="649"/>
    </location>
</feature>
<dbReference type="EMBL" id="FMXO01000007">
    <property type="protein sequence ID" value="SDB29233.1"/>
    <property type="molecule type" value="Genomic_DNA"/>
</dbReference>
<dbReference type="Pfam" id="PF13432">
    <property type="entry name" value="TPR_16"/>
    <property type="match status" value="3"/>
</dbReference>
<dbReference type="OrthoDB" id="5430072at2"/>
<dbReference type="Proteomes" id="UP000198771">
    <property type="component" value="Unassembled WGS sequence"/>
</dbReference>
<sequence>MIFNTLDATETSMRLERQDLITFEPELRAAMSRFLPFSSYGLYFPASLPTDMLVADSQGGHQIFPVYHAQEKKALLPLHRHGELLGVFVARGVRGRVTKTMLHLWSCLCGQIMDNLLLHKKTRTDPLTGLANSICLEETLSREIRLVHRGLWPDTPISLEDGISEYSASVGLICLDVDGFSRINELWGYQFGDIVLRDLARVAVRVAPEQAICARLREDTLAICFSGATTTKCQELASALLREVGKMECENKINGEKIALSVSQGYVTYPQDFHGRQLRKSVREQTGLMLEKAARALHNAQEQGPGRIRAFSGILRESGVVLEILPMNRILVSLGRSVDAREGQRFLVWSSILDSENRALPEISTPSGRKGMSRVCKAEVQLVEVRGDTSVAEIILLHDPGSSILPEDQLTILRTGSRNEAGEDVEDQAFRDAVLELQLMTSREFIKQWVDLRQQYGRFSLILLHLEGVSNETESVDHADVERKMLALATLASDKLGPRPVMGRFSFSTLACLIPEKSAADLHPSANDLIRTAGEVLLCPVYAGMADYPFLAYSKADILDNCRKALEHAMMLPEPSAVEFCSTSLTVSADRYFSSGDIYSALEEYKTALLADELNHLARNSLGVCYARLGKYPEALAQFTAILNQNPKDIMASYNQGHTFLKLGEQDRARQAFLRCLELDTKHVFSLIRLGQLAEQDESLDAAREYFEQAKTMPGGEGLTHRHLARLDLRQGDLEGAREHLHQALVHNSRDALAMHLLAKMYLEQGEDPEIAETLARQSVALWPEQRSFWEVLARALEGQGRDDEARLARERSG</sequence>
<dbReference type="PROSITE" id="PS50005">
    <property type="entry name" value="TPR"/>
    <property type="match status" value="2"/>
</dbReference>
<evidence type="ECO:0000259" key="2">
    <source>
        <dbReference type="PROSITE" id="PS50887"/>
    </source>
</evidence>
<protein>
    <submittedName>
        <fullName evidence="3">Diguanylate cyclase (GGDEF) domain-containing protein</fullName>
    </submittedName>
</protein>
<dbReference type="AlphaFoldDB" id="A0A1G6C8N6"/>
<organism evidence="3 4">
    <name type="scientific">Desulfonatronum thiosulfatophilum</name>
    <dbReference type="NCBI Taxonomy" id="617002"/>
    <lineage>
        <taxon>Bacteria</taxon>
        <taxon>Pseudomonadati</taxon>
        <taxon>Thermodesulfobacteriota</taxon>
        <taxon>Desulfovibrionia</taxon>
        <taxon>Desulfovibrionales</taxon>
        <taxon>Desulfonatronaceae</taxon>
        <taxon>Desulfonatronum</taxon>
    </lineage>
</organism>
<dbReference type="NCBIfam" id="TIGR00254">
    <property type="entry name" value="GGDEF"/>
    <property type="match status" value="1"/>
</dbReference>
<dbReference type="SMART" id="SM00028">
    <property type="entry name" value="TPR"/>
    <property type="match status" value="4"/>
</dbReference>
<dbReference type="RefSeq" id="WP_092119209.1">
    <property type="nucleotide sequence ID" value="NZ_FMXO01000007.1"/>
</dbReference>
<accession>A0A1G6C8N6</accession>
<reference evidence="3 4" key="1">
    <citation type="submission" date="2016-10" db="EMBL/GenBank/DDBJ databases">
        <authorList>
            <person name="de Groot N.N."/>
        </authorList>
    </citation>
    <scope>NUCLEOTIDE SEQUENCE [LARGE SCALE GENOMIC DNA]</scope>
    <source>
        <strain evidence="3 4">ASO4-2</strain>
    </source>
</reference>
<dbReference type="InterPro" id="IPR000160">
    <property type="entry name" value="GGDEF_dom"/>
</dbReference>
<evidence type="ECO:0000313" key="3">
    <source>
        <dbReference type="EMBL" id="SDB29233.1"/>
    </source>
</evidence>
<keyword evidence="1" id="KW-0802">TPR repeat</keyword>
<dbReference type="Gene3D" id="3.30.70.270">
    <property type="match status" value="1"/>
</dbReference>
<dbReference type="GO" id="GO:0071111">
    <property type="term" value="F:cyclic-guanylate-specific phosphodiesterase activity"/>
    <property type="evidence" value="ECO:0007669"/>
    <property type="project" value="InterPro"/>
</dbReference>
<feature type="repeat" description="TPR" evidence="1">
    <location>
        <begin position="650"/>
        <end position="683"/>
    </location>
</feature>
<dbReference type="InterPro" id="IPR043128">
    <property type="entry name" value="Rev_trsase/Diguanyl_cyclase"/>
</dbReference>
<evidence type="ECO:0000256" key="1">
    <source>
        <dbReference type="PROSITE-ProRule" id="PRU00339"/>
    </source>
</evidence>
<proteinExistence type="predicted"/>
<dbReference type="PROSITE" id="PS50887">
    <property type="entry name" value="GGDEF"/>
    <property type="match status" value="1"/>
</dbReference>
<dbReference type="InterPro" id="IPR050706">
    <property type="entry name" value="Cyclic-di-GMP_PDE-like"/>
</dbReference>
<dbReference type="Gene3D" id="1.25.40.10">
    <property type="entry name" value="Tetratricopeptide repeat domain"/>
    <property type="match status" value="1"/>
</dbReference>
<dbReference type="SUPFAM" id="SSF48452">
    <property type="entry name" value="TPR-like"/>
    <property type="match status" value="1"/>
</dbReference>
<name>A0A1G6C8N6_9BACT</name>
<dbReference type="STRING" id="617002.SAMN05660653_01401"/>